<name>A0A372EK55_9BURK</name>
<protein>
    <recommendedName>
        <fullName evidence="2">ABC-type transport auxiliary lipoprotein component domain-containing protein</fullName>
    </recommendedName>
</protein>
<comment type="caution">
    <text evidence="3">The sequence shown here is derived from an EMBL/GenBank/DDBJ whole genome shotgun (WGS) entry which is preliminary data.</text>
</comment>
<dbReference type="AlphaFoldDB" id="A0A372EK55"/>
<dbReference type="EMBL" id="QVLS01000005">
    <property type="protein sequence ID" value="RFP79280.1"/>
    <property type="molecule type" value="Genomic_DNA"/>
</dbReference>
<evidence type="ECO:0000256" key="1">
    <source>
        <dbReference type="SAM" id="SignalP"/>
    </source>
</evidence>
<feature type="domain" description="ABC-type transport auxiliary lipoprotein component" evidence="2">
    <location>
        <begin position="38"/>
        <end position="201"/>
    </location>
</feature>
<gene>
    <name evidence="3" type="ORF">DY262_09900</name>
</gene>
<dbReference type="SUPFAM" id="SSF159594">
    <property type="entry name" value="XCC0632-like"/>
    <property type="match status" value="1"/>
</dbReference>
<dbReference type="Gene3D" id="3.40.50.10610">
    <property type="entry name" value="ABC-type transport auxiliary lipoprotein component"/>
    <property type="match status" value="1"/>
</dbReference>
<keyword evidence="4" id="KW-1185">Reference proteome</keyword>
<feature type="signal peptide" evidence="1">
    <location>
        <begin position="1"/>
        <end position="29"/>
    </location>
</feature>
<evidence type="ECO:0000313" key="4">
    <source>
        <dbReference type="Proteomes" id="UP000261931"/>
    </source>
</evidence>
<evidence type="ECO:0000259" key="2">
    <source>
        <dbReference type="Pfam" id="PF03886"/>
    </source>
</evidence>
<proteinExistence type="predicted"/>
<reference evidence="3 4" key="1">
    <citation type="submission" date="2018-08" db="EMBL/GenBank/DDBJ databases">
        <title>Hydrogenophaga sp. LA-38 isolated from sludge.</title>
        <authorList>
            <person name="Im W.-T."/>
        </authorList>
    </citation>
    <scope>NUCLEOTIDE SEQUENCE [LARGE SCALE GENOMIC DNA]</scope>
    <source>
        <strain evidence="3 4">LA-38</strain>
    </source>
</reference>
<dbReference type="Pfam" id="PF03886">
    <property type="entry name" value="ABC_trans_aux"/>
    <property type="match status" value="1"/>
</dbReference>
<dbReference type="Proteomes" id="UP000261931">
    <property type="component" value="Unassembled WGS sequence"/>
</dbReference>
<feature type="chain" id="PRO_5016902871" description="ABC-type transport auxiliary lipoprotein component domain-containing protein" evidence="1">
    <location>
        <begin position="30"/>
        <end position="226"/>
    </location>
</feature>
<keyword evidence="1" id="KW-0732">Signal</keyword>
<dbReference type="InterPro" id="IPR005586">
    <property type="entry name" value="ABC_trans_aux"/>
</dbReference>
<sequence length="226" mass="23625">MSTPSFPRRAAALTLAATAAAVLTGCASAPERAPTLLTLPGAPAIATAPAAAPPVEGATLAVARLQIPEYLVSRRVRYRTDGSTLAEWPDTFWAERIEVGLAREFTSGLRARLPDWRICEAQCSEWSPVAGLRVVIDRMDYSRAQRQLKASARLVVASMGAAPRTATSQRLDYELAAGADTPQAQAQAYAALLDRLATDAAAAVARAMALTPPPAAPPSPARAPGG</sequence>
<dbReference type="RefSeq" id="WP_116958710.1">
    <property type="nucleotide sequence ID" value="NZ_QVLS01000005.1"/>
</dbReference>
<organism evidence="3 4">
    <name type="scientific">Hydrogenophaga borbori</name>
    <dbReference type="NCBI Taxonomy" id="2294117"/>
    <lineage>
        <taxon>Bacteria</taxon>
        <taxon>Pseudomonadati</taxon>
        <taxon>Pseudomonadota</taxon>
        <taxon>Betaproteobacteria</taxon>
        <taxon>Burkholderiales</taxon>
        <taxon>Comamonadaceae</taxon>
        <taxon>Hydrogenophaga</taxon>
    </lineage>
</organism>
<accession>A0A372EK55</accession>
<evidence type="ECO:0000313" key="3">
    <source>
        <dbReference type="EMBL" id="RFP79280.1"/>
    </source>
</evidence>
<dbReference type="InterPro" id="IPR006311">
    <property type="entry name" value="TAT_signal"/>
</dbReference>
<dbReference type="PROSITE" id="PS51318">
    <property type="entry name" value="TAT"/>
    <property type="match status" value="1"/>
</dbReference>